<proteinExistence type="predicted"/>
<keyword evidence="3" id="KW-1185">Reference proteome</keyword>
<dbReference type="AlphaFoldDB" id="A0ABD2CZW6"/>
<organism evidence="1 3">
    <name type="scientific">Vespula maculifrons</name>
    <name type="common">Eastern yellow jacket</name>
    <name type="synonym">Wasp</name>
    <dbReference type="NCBI Taxonomy" id="7453"/>
    <lineage>
        <taxon>Eukaryota</taxon>
        <taxon>Metazoa</taxon>
        <taxon>Ecdysozoa</taxon>
        <taxon>Arthropoda</taxon>
        <taxon>Hexapoda</taxon>
        <taxon>Insecta</taxon>
        <taxon>Pterygota</taxon>
        <taxon>Neoptera</taxon>
        <taxon>Endopterygota</taxon>
        <taxon>Hymenoptera</taxon>
        <taxon>Apocrita</taxon>
        <taxon>Aculeata</taxon>
        <taxon>Vespoidea</taxon>
        <taxon>Vespidae</taxon>
        <taxon>Vespinae</taxon>
        <taxon>Vespula</taxon>
    </lineage>
</organism>
<accession>A0ABD2CZW6</accession>
<dbReference type="EMBL" id="JAYRBN010000020">
    <property type="protein sequence ID" value="KAL2750270.1"/>
    <property type="molecule type" value="Genomic_DNA"/>
</dbReference>
<name>A0ABD2CZW6_VESMC</name>
<reference evidence="1 3" key="1">
    <citation type="journal article" date="2024" name="Ann. Entomol. Soc. Am.">
        <title>Genomic analyses of the southern and eastern yellowjacket wasps (Hymenoptera: Vespidae) reveal evolutionary signatures of social life.</title>
        <authorList>
            <person name="Catto M.A."/>
            <person name="Caine P.B."/>
            <person name="Orr S.E."/>
            <person name="Hunt B.G."/>
            <person name="Goodisman M.A.D."/>
        </authorList>
    </citation>
    <scope>NUCLEOTIDE SEQUENCE [LARGE SCALE GENOMIC DNA]</scope>
    <source>
        <strain evidence="1">232</strain>
        <tissue evidence="1">Head and thorax</tissue>
    </source>
</reference>
<evidence type="ECO:0000313" key="1">
    <source>
        <dbReference type="EMBL" id="KAL2750259.1"/>
    </source>
</evidence>
<gene>
    <name evidence="1" type="ORF">V1477_001502</name>
    <name evidence="2" type="ORF">V1477_001513</name>
</gene>
<comment type="caution">
    <text evidence="1">The sequence shown here is derived from an EMBL/GenBank/DDBJ whole genome shotgun (WGS) entry which is preliminary data.</text>
</comment>
<sequence>MSALDRYNGRVVEETLAIAIACIIRLRIPRKRKEEKKHSFFRRSQERPTWHCFIKLGTAVRGNGRDLPFSKDSNVSGFDCKSRGIVLREICRRAVGRSTSGQWSKGD</sequence>
<dbReference type="Proteomes" id="UP001607303">
    <property type="component" value="Unassembled WGS sequence"/>
</dbReference>
<dbReference type="EMBL" id="JAYRBN010000020">
    <property type="protein sequence ID" value="KAL2750259.1"/>
    <property type="molecule type" value="Genomic_DNA"/>
</dbReference>
<evidence type="ECO:0000313" key="3">
    <source>
        <dbReference type="Proteomes" id="UP001607303"/>
    </source>
</evidence>
<evidence type="ECO:0000313" key="2">
    <source>
        <dbReference type="EMBL" id="KAL2750270.1"/>
    </source>
</evidence>
<protein>
    <submittedName>
        <fullName evidence="1">Uncharacterized protein</fullName>
    </submittedName>
</protein>